<dbReference type="EMBL" id="CADCSY010000008">
    <property type="protein sequence ID" value="CAA9212354.1"/>
    <property type="molecule type" value="Genomic_DNA"/>
</dbReference>
<keyword evidence="1" id="KW-0808">Transferase</keyword>
<dbReference type="SUPFAM" id="SSF53448">
    <property type="entry name" value="Nucleotide-diphospho-sugar transferases"/>
    <property type="match status" value="1"/>
</dbReference>
<gene>
    <name evidence="4" type="ORF">AVDCRST_MAG20-104</name>
</gene>
<dbReference type="Gene3D" id="3.90.550.10">
    <property type="entry name" value="Spore Coat Polysaccharide Biosynthesis Protein SpsA, Chain A"/>
    <property type="match status" value="1"/>
</dbReference>
<reference evidence="4" key="1">
    <citation type="submission" date="2020-02" db="EMBL/GenBank/DDBJ databases">
        <authorList>
            <person name="Meier V. D."/>
        </authorList>
    </citation>
    <scope>NUCLEOTIDE SEQUENCE</scope>
    <source>
        <strain evidence="4">AVDCRST_MAG20</strain>
    </source>
</reference>
<evidence type="ECO:0000256" key="2">
    <source>
        <dbReference type="ARBA" id="ARBA00022695"/>
    </source>
</evidence>
<name>A0A6J4H476_9ACTN</name>
<sequence length="250" mass="25585">MAAIVLAAGGGSRLSPLTAERPKVLCPVGGVPLVDLAIGHVEPLVGAGPAAVAVNVHHHAGALRHHLVGRVHVVEEAPEALGTAGAVANLRPWLDGRAALVVNGDIWHEADLAAMADGWDGERVRVLVAGEGGGRLPSRPRVVGSLLPPWAIAPLPVVPTGLYEVCWRALDVLGRLELTGTTARYLDCGTPGAYLRANLAASGGRTVVGEGAVVAGTATRCVLWPGAVVHAGEVLEDAIRTGTGRTVLVR</sequence>
<proteinExistence type="predicted"/>
<dbReference type="PANTHER" id="PTHR43584">
    <property type="entry name" value="NUCLEOTIDYL TRANSFERASE"/>
    <property type="match status" value="1"/>
</dbReference>
<evidence type="ECO:0000313" key="4">
    <source>
        <dbReference type="EMBL" id="CAA9212354.1"/>
    </source>
</evidence>
<accession>A0A6J4H476</accession>
<dbReference type="InterPro" id="IPR005835">
    <property type="entry name" value="NTP_transferase_dom"/>
</dbReference>
<organism evidence="4">
    <name type="scientific">uncultured Acidimicrobiales bacterium</name>
    <dbReference type="NCBI Taxonomy" id="310071"/>
    <lineage>
        <taxon>Bacteria</taxon>
        <taxon>Bacillati</taxon>
        <taxon>Actinomycetota</taxon>
        <taxon>Acidimicrobiia</taxon>
        <taxon>Acidimicrobiales</taxon>
        <taxon>environmental samples</taxon>
    </lineage>
</organism>
<evidence type="ECO:0000259" key="3">
    <source>
        <dbReference type="Pfam" id="PF00483"/>
    </source>
</evidence>
<feature type="domain" description="Nucleotidyl transferase" evidence="3">
    <location>
        <begin position="3"/>
        <end position="117"/>
    </location>
</feature>
<dbReference type="InterPro" id="IPR050065">
    <property type="entry name" value="GlmU-like"/>
</dbReference>
<dbReference type="GO" id="GO:0016779">
    <property type="term" value="F:nucleotidyltransferase activity"/>
    <property type="evidence" value="ECO:0007669"/>
    <property type="project" value="UniProtKB-KW"/>
</dbReference>
<keyword evidence="2" id="KW-0548">Nucleotidyltransferase</keyword>
<dbReference type="Pfam" id="PF00483">
    <property type="entry name" value="NTP_transferase"/>
    <property type="match status" value="1"/>
</dbReference>
<dbReference type="InterPro" id="IPR029044">
    <property type="entry name" value="Nucleotide-diphossugar_trans"/>
</dbReference>
<protein>
    <recommendedName>
        <fullName evidence="3">Nucleotidyl transferase domain-containing protein</fullName>
    </recommendedName>
</protein>
<evidence type="ECO:0000256" key="1">
    <source>
        <dbReference type="ARBA" id="ARBA00022679"/>
    </source>
</evidence>
<dbReference type="PANTHER" id="PTHR43584:SF8">
    <property type="entry name" value="N-ACETYLMURAMATE ALPHA-1-PHOSPHATE URIDYLYLTRANSFERASE"/>
    <property type="match status" value="1"/>
</dbReference>
<dbReference type="AlphaFoldDB" id="A0A6J4H476"/>